<dbReference type="SMART" id="SM01266">
    <property type="entry name" value="Mac"/>
    <property type="match status" value="1"/>
</dbReference>
<dbReference type="CDD" id="cd03357">
    <property type="entry name" value="LbH_MAT_GAT"/>
    <property type="match status" value="1"/>
</dbReference>
<organism evidence="7 8">
    <name type="scientific">Aerococcus urinae</name>
    <dbReference type="NCBI Taxonomy" id="1376"/>
    <lineage>
        <taxon>Bacteria</taxon>
        <taxon>Bacillati</taxon>
        <taxon>Bacillota</taxon>
        <taxon>Bacilli</taxon>
        <taxon>Lactobacillales</taxon>
        <taxon>Aerococcaceae</taxon>
        <taxon>Aerococcus</taxon>
    </lineage>
</organism>
<keyword evidence="3" id="KW-0677">Repeat</keyword>
<evidence type="ECO:0000259" key="5">
    <source>
        <dbReference type="SMART" id="SM01266"/>
    </source>
</evidence>
<dbReference type="PANTHER" id="PTHR23416">
    <property type="entry name" value="SIALIC ACID SYNTHASE-RELATED"/>
    <property type="match status" value="1"/>
</dbReference>
<proteinExistence type="inferred from homology"/>
<reference evidence="6" key="2">
    <citation type="submission" date="2022-09" db="EMBL/GenBank/DDBJ databases">
        <title>Aerococcus urinae taxonomy study.</title>
        <authorList>
            <person name="Christensen J."/>
            <person name="Senneby E."/>
        </authorList>
    </citation>
    <scope>NUCLEOTIDE SEQUENCE</scope>
    <source>
        <strain evidence="6">NLD-066-U95</strain>
    </source>
</reference>
<comment type="similarity">
    <text evidence="1">Belongs to the transferase hexapeptide repeat family.</text>
</comment>
<evidence type="ECO:0000313" key="6">
    <source>
        <dbReference type="EMBL" id="MCY3052625.1"/>
    </source>
</evidence>
<keyword evidence="2 7" id="KW-0808">Transferase</keyword>
<dbReference type="InterPro" id="IPR051159">
    <property type="entry name" value="Hexapeptide_acetyltransf"/>
</dbReference>
<dbReference type="GO" id="GO:0016407">
    <property type="term" value="F:acetyltransferase activity"/>
    <property type="evidence" value="ECO:0007669"/>
    <property type="project" value="InterPro"/>
</dbReference>
<feature type="domain" description="Maltose/galactoside acetyltransferase" evidence="5">
    <location>
        <begin position="4"/>
        <end position="59"/>
    </location>
</feature>
<dbReference type="InterPro" id="IPR024688">
    <property type="entry name" value="Mac_dom"/>
</dbReference>
<protein>
    <submittedName>
        <fullName evidence="7">Sugar O-acetyltransferase</fullName>
    </submittedName>
</protein>
<keyword evidence="9" id="KW-1185">Reference proteome</keyword>
<dbReference type="SUPFAM" id="SSF51161">
    <property type="entry name" value="Trimeric LpxA-like enzymes"/>
    <property type="match status" value="1"/>
</dbReference>
<evidence type="ECO:0000313" key="8">
    <source>
        <dbReference type="Proteomes" id="UP000594771"/>
    </source>
</evidence>
<dbReference type="EMBL" id="JAOTML010000001">
    <property type="protein sequence ID" value="MCY3052625.1"/>
    <property type="molecule type" value="Genomic_DNA"/>
</dbReference>
<dbReference type="GO" id="GO:0008374">
    <property type="term" value="F:O-acyltransferase activity"/>
    <property type="evidence" value="ECO:0007669"/>
    <property type="project" value="TreeGrafter"/>
</dbReference>
<evidence type="ECO:0000256" key="2">
    <source>
        <dbReference type="ARBA" id="ARBA00022679"/>
    </source>
</evidence>
<dbReference type="PANTHER" id="PTHR23416:SF23">
    <property type="entry name" value="ACETYLTRANSFERASE C18B11.09C-RELATED"/>
    <property type="match status" value="1"/>
</dbReference>
<dbReference type="Proteomes" id="UP001069145">
    <property type="component" value="Unassembled WGS sequence"/>
</dbReference>
<dbReference type="FunFam" id="2.160.10.10:FF:000025">
    <property type="entry name" value="Hexapeptide-repeat containing-acetyltransferase"/>
    <property type="match status" value="1"/>
</dbReference>
<dbReference type="Proteomes" id="UP000594771">
    <property type="component" value="Chromosome"/>
</dbReference>
<reference evidence="7 8" key="1">
    <citation type="submission" date="2020-12" db="EMBL/GenBank/DDBJ databases">
        <title>FDA dAtabase for Regulatory Grade micrObial Sequences (FDA-ARGOS): Supporting development and validation of Infectious Disease Dx tests.</title>
        <authorList>
            <person name="Sproer C."/>
            <person name="Gronow S."/>
            <person name="Severitt S."/>
            <person name="Schroder I."/>
            <person name="Tallon L."/>
            <person name="Sadzewicz L."/>
            <person name="Zhao X."/>
            <person name="Boylan J."/>
            <person name="Ott S."/>
            <person name="Bowen H."/>
            <person name="Vavikolanu K."/>
            <person name="Mehta A."/>
            <person name="Aluvathingal J."/>
            <person name="Nadendla S."/>
            <person name="Lowell S."/>
            <person name="Myers T."/>
            <person name="Yan Y."/>
            <person name="Sichtig H."/>
        </authorList>
    </citation>
    <scope>NUCLEOTIDE SEQUENCE [LARGE SCALE GENOMIC DNA]</scope>
    <source>
        <strain evidence="7 8">FDAARGOS_911</strain>
    </source>
</reference>
<evidence type="ECO:0000256" key="3">
    <source>
        <dbReference type="ARBA" id="ARBA00022737"/>
    </source>
</evidence>
<accession>A0A0X8FED2</accession>
<dbReference type="OrthoDB" id="9812571at2"/>
<dbReference type="AlphaFoldDB" id="A0A0X8FED2"/>
<evidence type="ECO:0000313" key="9">
    <source>
        <dbReference type="Proteomes" id="UP001069145"/>
    </source>
</evidence>
<dbReference type="Pfam" id="PF12464">
    <property type="entry name" value="Mac"/>
    <property type="match status" value="1"/>
</dbReference>
<dbReference type="EMBL" id="CP065662">
    <property type="protein sequence ID" value="QPS00933.1"/>
    <property type="molecule type" value="Genomic_DNA"/>
</dbReference>
<gene>
    <name evidence="7" type="ORF">I6G68_05935</name>
    <name evidence="6" type="ORF">ODY43_01210</name>
</gene>
<name>A0A0X8FED2_9LACT</name>
<evidence type="ECO:0000256" key="1">
    <source>
        <dbReference type="ARBA" id="ARBA00007274"/>
    </source>
</evidence>
<dbReference type="RefSeq" id="WP_060778202.1">
    <property type="nucleotide sequence ID" value="NZ_CAJHLH010000001.1"/>
</dbReference>
<dbReference type="InterPro" id="IPR011004">
    <property type="entry name" value="Trimer_LpxA-like_sf"/>
</dbReference>
<dbReference type="GeneID" id="35768398"/>
<dbReference type="InterPro" id="IPR001451">
    <property type="entry name" value="Hexapep"/>
</dbReference>
<keyword evidence="4" id="KW-0012">Acyltransferase</keyword>
<dbReference type="Gene3D" id="2.160.10.10">
    <property type="entry name" value="Hexapeptide repeat proteins"/>
    <property type="match status" value="1"/>
</dbReference>
<dbReference type="InterPro" id="IPR018357">
    <property type="entry name" value="Hexapep_transf_CS"/>
</dbReference>
<dbReference type="Pfam" id="PF14602">
    <property type="entry name" value="Hexapep_2"/>
    <property type="match status" value="2"/>
</dbReference>
<dbReference type="KEGG" id="aun:AWM73_04120"/>
<evidence type="ECO:0000313" key="7">
    <source>
        <dbReference type="EMBL" id="QPS00933.1"/>
    </source>
</evidence>
<dbReference type="PROSITE" id="PS00101">
    <property type="entry name" value="HEXAPEP_TRANSFERASES"/>
    <property type="match status" value="1"/>
</dbReference>
<evidence type="ECO:0000256" key="4">
    <source>
        <dbReference type="ARBA" id="ARBA00023315"/>
    </source>
</evidence>
<sequence>MSERKKMQAGQWYDANYDEELLVMRQKAQLLAKKYNDYVAEEPQQKEAFLRQIFAHFGNNSQLLAPFYVDYGTNVSIGDDCFINYSAYFMDGAPITIGDHCFIGPFCGFYTAQHHLQIKKRNQGLERALPIIVGANCWLGANVSVMPGVSIGSGAVIGAGSVVTKDIPDNALAVGVPAKIIRYINQDEGYDE</sequence>